<dbReference type="InterPro" id="IPR001810">
    <property type="entry name" value="F-box_dom"/>
</dbReference>
<evidence type="ECO:0000259" key="1">
    <source>
        <dbReference type="PROSITE" id="PS50181"/>
    </source>
</evidence>
<evidence type="ECO:0000313" key="3">
    <source>
        <dbReference type="Proteomes" id="UP000069940"/>
    </source>
</evidence>
<reference evidence="3" key="1">
    <citation type="journal article" date="2015" name="Proc. Natl. Acad. Sci. U.S.A.">
        <title>Genome sequence of the Asian Tiger mosquito, Aedes albopictus, reveals insights into its biology, genetics, and evolution.</title>
        <authorList>
            <person name="Chen X.G."/>
            <person name="Jiang X."/>
            <person name="Gu J."/>
            <person name="Xu M."/>
            <person name="Wu Y."/>
            <person name="Deng Y."/>
            <person name="Zhang C."/>
            <person name="Bonizzoni M."/>
            <person name="Dermauw W."/>
            <person name="Vontas J."/>
            <person name="Armbruster P."/>
            <person name="Huang X."/>
            <person name="Yang Y."/>
            <person name="Zhang H."/>
            <person name="He W."/>
            <person name="Peng H."/>
            <person name="Liu Y."/>
            <person name="Wu K."/>
            <person name="Chen J."/>
            <person name="Lirakis M."/>
            <person name="Topalis P."/>
            <person name="Van Leeuwen T."/>
            <person name="Hall A.B."/>
            <person name="Jiang X."/>
            <person name="Thorpe C."/>
            <person name="Mueller R.L."/>
            <person name="Sun C."/>
            <person name="Waterhouse R.M."/>
            <person name="Yan G."/>
            <person name="Tu Z.J."/>
            <person name="Fang X."/>
            <person name="James A.A."/>
        </authorList>
    </citation>
    <scope>NUCLEOTIDE SEQUENCE [LARGE SCALE GENOMIC DNA]</scope>
    <source>
        <strain evidence="3">Foshan</strain>
    </source>
</reference>
<dbReference type="Gene3D" id="1.20.1280.50">
    <property type="match status" value="1"/>
</dbReference>
<dbReference type="PROSITE" id="PS50181">
    <property type="entry name" value="FBOX"/>
    <property type="match status" value="1"/>
</dbReference>
<dbReference type="EnsemblMetazoa" id="AALFPA23_003054.R3209">
    <property type="protein sequence ID" value="AALFPA23_003054.P3209"/>
    <property type="gene ID" value="AALFPA23_003054"/>
</dbReference>
<dbReference type="CDD" id="cd09917">
    <property type="entry name" value="F-box_SF"/>
    <property type="match status" value="1"/>
</dbReference>
<feature type="domain" description="F-box" evidence="1">
    <location>
        <begin position="1"/>
        <end position="45"/>
    </location>
</feature>
<protein>
    <recommendedName>
        <fullName evidence="1">F-box domain-containing protein</fullName>
    </recommendedName>
</protein>
<dbReference type="SMART" id="SM00256">
    <property type="entry name" value="FBOX"/>
    <property type="match status" value="1"/>
</dbReference>
<name>A0ABM1XUQ7_AEDAL</name>
<dbReference type="Proteomes" id="UP000069940">
    <property type="component" value="Unassembled WGS sequence"/>
</dbReference>
<evidence type="ECO:0000313" key="2">
    <source>
        <dbReference type="EnsemblMetazoa" id="AALFPA23_003054.P3209"/>
    </source>
</evidence>
<sequence length="510" mass="58902">MDIASLPEEMLREIFTFLPFKDLLRCSLICVHWHRIAEPLIYRRACIRIGLDMVGTDQTLWDSARQYHTVIVDNPPCSRRSLVNLLMLPCMVIFKPTEIQLRNFIEESLHKFCRHGHRLFEKAETVCVELNDTRHNYAHEAIEEFIFSFPTVKHLVWDQYSLINGRNILVVDAPLLQTAVIDDSMYENASLLHIIGCNQLQHVKCTLRSKFFGNIFCCSFQHLHTLSLDIRFRNRNIDLPKDLPSLSWLELTVFGDLSSDVLETVFTYSKLMGLKIALNDNEPKNNCINLNLMFNRLPELESIELSGLCLDLYNVADAHHLKLLKMKHIDLVNPVLSFNAPKLEVLSICEENLINVSLTNNGNRLKKLFVDLSSHSWETVIEARLLYPFIDMYDSIDELTLMVSPNNSIQCERSFFEQYPMDVDRLQLHKFQISCDFVESVHHWRHLKRLTLSDCCVVCNCKMGACTKLTNGFEGTLTRSSDGLEIVVRKSHVGKNTNKNPFGKNFINPL</sequence>
<dbReference type="GeneID" id="109421288"/>
<dbReference type="RefSeq" id="XP_019551331.2">
    <property type="nucleotide sequence ID" value="XM_019695786.4"/>
</dbReference>
<accession>A0ABM1XUQ7</accession>
<keyword evidence="3" id="KW-1185">Reference proteome</keyword>
<organism evidence="2 3">
    <name type="scientific">Aedes albopictus</name>
    <name type="common">Asian tiger mosquito</name>
    <name type="synonym">Stegomyia albopicta</name>
    <dbReference type="NCBI Taxonomy" id="7160"/>
    <lineage>
        <taxon>Eukaryota</taxon>
        <taxon>Metazoa</taxon>
        <taxon>Ecdysozoa</taxon>
        <taxon>Arthropoda</taxon>
        <taxon>Hexapoda</taxon>
        <taxon>Insecta</taxon>
        <taxon>Pterygota</taxon>
        <taxon>Neoptera</taxon>
        <taxon>Endopterygota</taxon>
        <taxon>Diptera</taxon>
        <taxon>Nematocera</taxon>
        <taxon>Culicoidea</taxon>
        <taxon>Culicidae</taxon>
        <taxon>Culicinae</taxon>
        <taxon>Aedini</taxon>
        <taxon>Aedes</taxon>
        <taxon>Stegomyia</taxon>
    </lineage>
</organism>
<proteinExistence type="predicted"/>
<dbReference type="InterPro" id="IPR036047">
    <property type="entry name" value="F-box-like_dom_sf"/>
</dbReference>
<reference evidence="2" key="2">
    <citation type="submission" date="2025-05" db="UniProtKB">
        <authorList>
            <consortium name="EnsemblMetazoa"/>
        </authorList>
    </citation>
    <scope>IDENTIFICATION</scope>
    <source>
        <strain evidence="2">Foshan</strain>
    </source>
</reference>
<dbReference type="SUPFAM" id="SSF81383">
    <property type="entry name" value="F-box domain"/>
    <property type="match status" value="1"/>
</dbReference>
<dbReference type="Pfam" id="PF12937">
    <property type="entry name" value="F-box-like"/>
    <property type="match status" value="1"/>
</dbReference>